<keyword evidence="1" id="KW-0812">Transmembrane</keyword>
<sequence>MKVSRSSRRQLQLQNLIFLAGLLLVAALLGWLSTRYNYEADWTASGRNSLSVDSRKLLDEMDDPVHITAFARDTPELRNTIRDLVARYQRQKPDMELHFVNPDADPERVRELGITMDGELLLAYQGRSEKIQSISEQSLTNAFLRIARPNLLKVVFLAGHGERNPRGQANHDFGKFGKLLLDKGIDVRQQILAETPDIANDINLLVIADPRIPLLSGEVQLINRYIKNGGNLLWLIEPGSLAGLDPVAETLGIEPLPGTVADPTTLRLGIENPAFAIIPDYPAHEITRSIEGNITLFPQATALEVSAPEGWTAEALLTTLDRAWTEIDPISDTTRFDQDSDERMGPLDIGFVLTRPRSEKEDSDDDSTAQQRIVVIGDSDFLSNTYLGNAGNINLGLALFNWLNHDDRFITITARTSSDTNLELGKLAQALIGLGFLFVLPIVLLSAGVGIWWRRRNR</sequence>
<dbReference type="InterPro" id="IPR055396">
    <property type="entry name" value="DUF7088"/>
</dbReference>
<dbReference type="InterPro" id="IPR019196">
    <property type="entry name" value="ABC_transp_unknown"/>
</dbReference>
<dbReference type="AlphaFoldDB" id="A0A3B0YL40"/>
<proteinExistence type="predicted"/>
<feature type="transmembrane region" description="Helical" evidence="1">
    <location>
        <begin position="430"/>
        <end position="453"/>
    </location>
</feature>
<name>A0A3B0YL40_9ZZZZ</name>
<organism evidence="4">
    <name type="scientific">hydrothermal vent metagenome</name>
    <dbReference type="NCBI Taxonomy" id="652676"/>
    <lineage>
        <taxon>unclassified sequences</taxon>
        <taxon>metagenomes</taxon>
        <taxon>ecological metagenomes</taxon>
    </lineage>
</organism>
<dbReference type="EMBL" id="UOFN01000124">
    <property type="protein sequence ID" value="VAW80111.1"/>
    <property type="molecule type" value="Genomic_DNA"/>
</dbReference>
<evidence type="ECO:0000259" key="3">
    <source>
        <dbReference type="Pfam" id="PF23357"/>
    </source>
</evidence>
<dbReference type="SUPFAM" id="SSF52317">
    <property type="entry name" value="Class I glutamine amidotransferase-like"/>
    <property type="match status" value="1"/>
</dbReference>
<dbReference type="Pfam" id="PF23357">
    <property type="entry name" value="DUF7088"/>
    <property type="match status" value="1"/>
</dbReference>
<gene>
    <name evidence="4" type="ORF">MNBD_GAMMA15-1413</name>
</gene>
<reference evidence="4" key="1">
    <citation type="submission" date="2018-06" db="EMBL/GenBank/DDBJ databases">
        <authorList>
            <person name="Zhirakovskaya E."/>
        </authorList>
    </citation>
    <scope>NUCLEOTIDE SEQUENCE</scope>
</reference>
<evidence type="ECO:0000259" key="2">
    <source>
        <dbReference type="Pfam" id="PF09822"/>
    </source>
</evidence>
<feature type="domain" description="DUF7088" evidence="3">
    <location>
        <begin position="46"/>
        <end position="115"/>
    </location>
</feature>
<evidence type="ECO:0000313" key="4">
    <source>
        <dbReference type="EMBL" id="VAW80111.1"/>
    </source>
</evidence>
<evidence type="ECO:0000256" key="1">
    <source>
        <dbReference type="SAM" id="Phobius"/>
    </source>
</evidence>
<feature type="domain" description="ABC-type uncharacterised transport system" evidence="2">
    <location>
        <begin position="153"/>
        <end position="387"/>
    </location>
</feature>
<protein>
    <submittedName>
        <fullName evidence="4">Uncharacterized protein</fullName>
    </submittedName>
</protein>
<dbReference type="InterPro" id="IPR029062">
    <property type="entry name" value="Class_I_gatase-like"/>
</dbReference>
<keyword evidence="1" id="KW-0472">Membrane</keyword>
<accession>A0A3B0YL40</accession>
<keyword evidence="1" id="KW-1133">Transmembrane helix</keyword>
<feature type="transmembrane region" description="Helical" evidence="1">
    <location>
        <begin position="12"/>
        <end position="32"/>
    </location>
</feature>
<dbReference type="Pfam" id="PF09822">
    <property type="entry name" value="ABC_transp_aux"/>
    <property type="match status" value="1"/>
</dbReference>